<dbReference type="AlphaFoldDB" id="A0A9D4JU55"/>
<dbReference type="EMBL" id="JAIWYP010000005">
    <property type="protein sequence ID" value="KAH3820342.1"/>
    <property type="molecule type" value="Genomic_DNA"/>
</dbReference>
<proteinExistence type="predicted"/>
<keyword evidence="2" id="KW-1185">Reference proteome</keyword>
<evidence type="ECO:0000313" key="1">
    <source>
        <dbReference type="EMBL" id="KAH3820342.1"/>
    </source>
</evidence>
<comment type="caution">
    <text evidence="1">The sequence shown here is derived from an EMBL/GenBank/DDBJ whole genome shotgun (WGS) entry which is preliminary data.</text>
</comment>
<reference evidence="1" key="1">
    <citation type="journal article" date="2019" name="bioRxiv">
        <title>The Genome of the Zebra Mussel, Dreissena polymorpha: A Resource for Invasive Species Research.</title>
        <authorList>
            <person name="McCartney M.A."/>
            <person name="Auch B."/>
            <person name="Kono T."/>
            <person name="Mallez S."/>
            <person name="Zhang Y."/>
            <person name="Obille A."/>
            <person name="Becker A."/>
            <person name="Abrahante J.E."/>
            <person name="Garbe J."/>
            <person name="Badalamenti J.P."/>
            <person name="Herman A."/>
            <person name="Mangelson H."/>
            <person name="Liachko I."/>
            <person name="Sullivan S."/>
            <person name="Sone E.D."/>
            <person name="Koren S."/>
            <person name="Silverstein K.A.T."/>
            <person name="Beckman K.B."/>
            <person name="Gohl D.M."/>
        </authorList>
    </citation>
    <scope>NUCLEOTIDE SEQUENCE</scope>
    <source>
        <strain evidence="1">Duluth1</strain>
        <tissue evidence="1">Whole animal</tissue>
    </source>
</reference>
<organism evidence="1 2">
    <name type="scientific">Dreissena polymorpha</name>
    <name type="common">Zebra mussel</name>
    <name type="synonym">Mytilus polymorpha</name>
    <dbReference type="NCBI Taxonomy" id="45954"/>
    <lineage>
        <taxon>Eukaryota</taxon>
        <taxon>Metazoa</taxon>
        <taxon>Spiralia</taxon>
        <taxon>Lophotrochozoa</taxon>
        <taxon>Mollusca</taxon>
        <taxon>Bivalvia</taxon>
        <taxon>Autobranchia</taxon>
        <taxon>Heteroconchia</taxon>
        <taxon>Euheterodonta</taxon>
        <taxon>Imparidentia</taxon>
        <taxon>Neoheterodontei</taxon>
        <taxon>Myida</taxon>
        <taxon>Dreissenoidea</taxon>
        <taxon>Dreissenidae</taxon>
        <taxon>Dreissena</taxon>
    </lineage>
</organism>
<dbReference type="Proteomes" id="UP000828390">
    <property type="component" value="Unassembled WGS sequence"/>
</dbReference>
<accession>A0A9D4JU55</accession>
<protein>
    <submittedName>
        <fullName evidence="1">Uncharacterized protein</fullName>
    </submittedName>
</protein>
<evidence type="ECO:0000313" key="2">
    <source>
        <dbReference type="Proteomes" id="UP000828390"/>
    </source>
</evidence>
<gene>
    <name evidence="1" type="ORF">DPMN_122088</name>
</gene>
<reference evidence="1" key="2">
    <citation type="submission" date="2020-11" db="EMBL/GenBank/DDBJ databases">
        <authorList>
            <person name="McCartney M.A."/>
            <person name="Auch B."/>
            <person name="Kono T."/>
            <person name="Mallez S."/>
            <person name="Becker A."/>
            <person name="Gohl D.M."/>
            <person name="Silverstein K.A.T."/>
            <person name="Koren S."/>
            <person name="Bechman K.B."/>
            <person name="Herman A."/>
            <person name="Abrahante J.E."/>
            <person name="Garbe J."/>
        </authorList>
    </citation>
    <scope>NUCLEOTIDE SEQUENCE</scope>
    <source>
        <strain evidence="1">Duluth1</strain>
        <tissue evidence="1">Whole animal</tissue>
    </source>
</reference>
<sequence>MIYDIRFTTTTGKASICDVQLMKIGANLCADDKINATFTSSDSSAFNDGANVTYGSANIDTAASSLDADNFVS</sequence>
<name>A0A9D4JU55_DREPO</name>